<proteinExistence type="predicted"/>
<evidence type="ECO:0000313" key="1">
    <source>
        <dbReference type="EMBL" id="KAK4009397.1"/>
    </source>
</evidence>
<reference evidence="1 2" key="1">
    <citation type="journal article" date="2023" name="Nucleic Acids Res.">
        <title>The hologenome of Daphnia magna reveals possible DNA methylation and microbiome-mediated evolution of the host genome.</title>
        <authorList>
            <person name="Chaturvedi A."/>
            <person name="Li X."/>
            <person name="Dhandapani V."/>
            <person name="Marshall H."/>
            <person name="Kissane S."/>
            <person name="Cuenca-Cambronero M."/>
            <person name="Asole G."/>
            <person name="Calvet F."/>
            <person name="Ruiz-Romero M."/>
            <person name="Marangio P."/>
            <person name="Guigo R."/>
            <person name="Rago D."/>
            <person name="Mirbahai L."/>
            <person name="Eastwood N."/>
            <person name="Colbourne J.K."/>
            <person name="Zhou J."/>
            <person name="Mallon E."/>
            <person name="Orsini L."/>
        </authorList>
    </citation>
    <scope>NUCLEOTIDE SEQUENCE [LARGE SCALE GENOMIC DNA]</scope>
    <source>
        <strain evidence="1">LRV0_1</strain>
    </source>
</reference>
<gene>
    <name evidence="1" type="ORF">OUZ56_018512</name>
</gene>
<dbReference type="EMBL" id="JAOYFB010000003">
    <property type="protein sequence ID" value="KAK4009397.1"/>
    <property type="molecule type" value="Genomic_DNA"/>
</dbReference>
<name>A0ABQ9Z919_9CRUS</name>
<accession>A0ABQ9Z919</accession>
<comment type="caution">
    <text evidence="1">The sequence shown here is derived from an EMBL/GenBank/DDBJ whole genome shotgun (WGS) entry which is preliminary data.</text>
</comment>
<organism evidence="1 2">
    <name type="scientific">Daphnia magna</name>
    <dbReference type="NCBI Taxonomy" id="35525"/>
    <lineage>
        <taxon>Eukaryota</taxon>
        <taxon>Metazoa</taxon>
        <taxon>Ecdysozoa</taxon>
        <taxon>Arthropoda</taxon>
        <taxon>Crustacea</taxon>
        <taxon>Branchiopoda</taxon>
        <taxon>Diplostraca</taxon>
        <taxon>Cladocera</taxon>
        <taxon>Anomopoda</taxon>
        <taxon>Daphniidae</taxon>
        <taxon>Daphnia</taxon>
    </lineage>
</organism>
<dbReference type="Proteomes" id="UP001234178">
    <property type="component" value="Unassembled WGS sequence"/>
</dbReference>
<sequence length="120" mass="13959">MEVGYFEFLLSPWQLQRCARTRGKVVASIPILLPEDKELMVQLLLFSFSNAPYAPPLSYDFGYRRVSYDFGYRRVSYDFGHRRVWMNDHYYMSFLCLAVILGMRNTGIFILSTSQDSCGG</sequence>
<evidence type="ECO:0000313" key="2">
    <source>
        <dbReference type="Proteomes" id="UP001234178"/>
    </source>
</evidence>
<keyword evidence="2" id="KW-1185">Reference proteome</keyword>
<protein>
    <submittedName>
        <fullName evidence="1">Uncharacterized protein</fullName>
    </submittedName>
</protein>